<keyword evidence="2" id="KW-1185">Reference proteome</keyword>
<dbReference type="Proteomes" id="UP000571017">
    <property type="component" value="Unassembled WGS sequence"/>
</dbReference>
<protein>
    <submittedName>
        <fullName evidence="1">Uncharacterized protein</fullName>
    </submittedName>
</protein>
<dbReference type="EMBL" id="JACEFG010000003">
    <property type="protein sequence ID" value="MBA2176068.1"/>
    <property type="molecule type" value="Genomic_DNA"/>
</dbReference>
<proteinExistence type="predicted"/>
<name>A0A838CVV5_9BACI</name>
<accession>A0A838CVV5</accession>
<organism evidence="1 2">
    <name type="scientific">Halobacillus locisalis</name>
    <dbReference type="NCBI Taxonomy" id="220753"/>
    <lineage>
        <taxon>Bacteria</taxon>
        <taxon>Bacillati</taxon>
        <taxon>Bacillota</taxon>
        <taxon>Bacilli</taxon>
        <taxon>Bacillales</taxon>
        <taxon>Bacillaceae</taxon>
        <taxon>Halobacillus</taxon>
    </lineage>
</organism>
<evidence type="ECO:0000313" key="1">
    <source>
        <dbReference type="EMBL" id="MBA2176068.1"/>
    </source>
</evidence>
<dbReference type="AlphaFoldDB" id="A0A838CVV5"/>
<gene>
    <name evidence="1" type="ORF">H0266_14320</name>
</gene>
<comment type="caution">
    <text evidence="1">The sequence shown here is derived from an EMBL/GenBank/DDBJ whole genome shotgun (WGS) entry which is preliminary data.</text>
</comment>
<sequence>MRWYITVFSTLIFLMAACSNGSHEVKASEVTWGTLKIHNDGMLVKDIDLLENKEVLTAVIDIYNDADIQSVEENDQAHVSIDPISTDESLLEKHSASHFSIDVESTGNHYYIGYKGHDIFKVIASGDEFKELPSEYFIESRALKEIIIDNG</sequence>
<reference evidence="1 2" key="1">
    <citation type="journal article" date="2004" name="Extremophiles">
        <title>Halobacillus locisalis sp. nov., a halophilic bacterium isolated from a marine solar saltern of the Yellow Sea in Korea.</title>
        <authorList>
            <person name="Yoon J.H."/>
            <person name="Kang K.H."/>
            <person name="Oh T.K."/>
            <person name="Park Y.H."/>
        </authorList>
    </citation>
    <scope>NUCLEOTIDE SEQUENCE [LARGE SCALE GENOMIC DNA]</scope>
    <source>
        <strain evidence="1 2">KCTC 3788</strain>
    </source>
</reference>
<dbReference type="RefSeq" id="WP_181473109.1">
    <property type="nucleotide sequence ID" value="NZ_JACEFG010000003.1"/>
</dbReference>
<evidence type="ECO:0000313" key="2">
    <source>
        <dbReference type="Proteomes" id="UP000571017"/>
    </source>
</evidence>
<dbReference type="PROSITE" id="PS51257">
    <property type="entry name" value="PROKAR_LIPOPROTEIN"/>
    <property type="match status" value="1"/>
</dbReference>